<dbReference type="NCBIfam" id="TIGR02694">
    <property type="entry name" value="arsenite_ox_S"/>
    <property type="match status" value="1"/>
</dbReference>
<keyword evidence="1" id="KW-0001">2Fe-2S</keyword>
<dbReference type="EC" id="1.20.9.1" evidence="6"/>
<keyword evidence="2" id="KW-0479">Metal-binding</keyword>
<dbReference type="Proteomes" id="UP000049983">
    <property type="component" value="Unassembled WGS sequence"/>
</dbReference>
<keyword evidence="7" id="KW-1185">Reference proteome</keyword>
<proteinExistence type="predicted"/>
<keyword evidence="3" id="KW-0408">Iron</keyword>
<dbReference type="EMBL" id="CXWC01000009">
    <property type="protein sequence ID" value="CTQ69903.1"/>
    <property type="molecule type" value="Genomic_DNA"/>
</dbReference>
<dbReference type="GO" id="GO:0046872">
    <property type="term" value="F:metal ion binding"/>
    <property type="evidence" value="ECO:0007669"/>
    <property type="project" value="UniProtKB-KW"/>
</dbReference>
<dbReference type="PROSITE" id="PS51318">
    <property type="entry name" value="TAT"/>
    <property type="match status" value="1"/>
</dbReference>
<dbReference type="RefSeq" id="WP_082442605.1">
    <property type="nucleotide sequence ID" value="NZ_CXWA01000020.1"/>
</dbReference>
<keyword evidence="4" id="KW-0411">Iron-sulfur</keyword>
<evidence type="ECO:0000256" key="1">
    <source>
        <dbReference type="ARBA" id="ARBA00022714"/>
    </source>
</evidence>
<dbReference type="GO" id="GO:0050611">
    <property type="term" value="F:arsenate reductase (azurin) activity"/>
    <property type="evidence" value="ECO:0007669"/>
    <property type="project" value="UniProtKB-EC"/>
</dbReference>
<dbReference type="InterPro" id="IPR014067">
    <property type="entry name" value="AioB/IdrB_ssu"/>
</dbReference>
<evidence type="ECO:0000256" key="3">
    <source>
        <dbReference type="ARBA" id="ARBA00023004"/>
    </source>
</evidence>
<evidence type="ECO:0000256" key="2">
    <source>
        <dbReference type="ARBA" id="ARBA00022723"/>
    </source>
</evidence>
<dbReference type="AlphaFoldDB" id="A0A0M7A843"/>
<reference evidence="7" key="1">
    <citation type="submission" date="2015-07" db="EMBL/GenBank/DDBJ databases">
        <authorList>
            <person name="Rodrigo-Torres Lidia"/>
            <person name="Arahal R.David."/>
        </authorList>
    </citation>
    <scope>NUCLEOTIDE SEQUENCE [LARGE SCALE GENOMIC DNA]</scope>
    <source>
        <strain evidence="7">CECT 5096</strain>
    </source>
</reference>
<dbReference type="GeneID" id="97669686"/>
<dbReference type="GO" id="GO:0051537">
    <property type="term" value="F:2 iron, 2 sulfur cluster binding"/>
    <property type="evidence" value="ECO:0007669"/>
    <property type="project" value="UniProtKB-KW"/>
</dbReference>
<evidence type="ECO:0000313" key="6">
    <source>
        <dbReference type="EMBL" id="CTQ69903.1"/>
    </source>
</evidence>
<dbReference type="InterPro" id="IPR017941">
    <property type="entry name" value="Rieske_2Fe-2S"/>
</dbReference>
<dbReference type="InterPro" id="IPR036922">
    <property type="entry name" value="Rieske_2Fe-2S_sf"/>
</dbReference>
<dbReference type="OrthoDB" id="25106at2"/>
<gene>
    <name evidence="6" type="primary">aioB</name>
    <name evidence="6" type="ORF">LA5096_02296</name>
</gene>
<dbReference type="STRING" id="311410.LA5095_06269"/>
<dbReference type="InterPro" id="IPR006311">
    <property type="entry name" value="TAT_signal"/>
</dbReference>
<dbReference type="PROSITE" id="PS51296">
    <property type="entry name" value="RIESKE"/>
    <property type="match status" value="1"/>
</dbReference>
<organism evidence="6 7">
    <name type="scientific">Roseibium album</name>
    <dbReference type="NCBI Taxonomy" id="311410"/>
    <lineage>
        <taxon>Bacteria</taxon>
        <taxon>Pseudomonadati</taxon>
        <taxon>Pseudomonadota</taxon>
        <taxon>Alphaproteobacteria</taxon>
        <taxon>Hyphomicrobiales</taxon>
        <taxon>Stappiaceae</taxon>
        <taxon>Roseibium</taxon>
    </lineage>
</organism>
<sequence>MTKHQTPIDPALIEAINGPKEVAKTGKRCLMNRRQFLLTSGITTFTVMVALKAGPASAKVPAVVSTYERKHIGKLSGLKEDEPLDFTYPDDGAYSESMLVKLGREAGGGIGPDKDVVAFNYTCTHQGGPLQGTYKSEDKVLGPCPLHLTTFDLTRHGIFISGQAYQSLPQVLLELDGDDIYAVGMFGLIYGRYDNLKG</sequence>
<dbReference type="Gene3D" id="2.102.10.10">
    <property type="entry name" value="Rieske [2Fe-2S] iron-sulphur domain"/>
    <property type="match status" value="1"/>
</dbReference>
<protein>
    <submittedName>
        <fullName evidence="6">Arsenite oxidase subunit AioB</fullName>
        <ecNumber evidence="6">1.20.9.1</ecNumber>
    </submittedName>
</protein>
<accession>A0A0M7A843</accession>
<name>A0A0M7A843_9HYPH</name>
<keyword evidence="6" id="KW-0560">Oxidoreductase</keyword>
<evidence type="ECO:0000313" key="7">
    <source>
        <dbReference type="Proteomes" id="UP000049983"/>
    </source>
</evidence>
<feature type="domain" description="Rieske" evidence="5">
    <location>
        <begin position="111"/>
        <end position="182"/>
    </location>
</feature>
<dbReference type="SUPFAM" id="SSF50022">
    <property type="entry name" value="ISP domain"/>
    <property type="match status" value="1"/>
</dbReference>
<evidence type="ECO:0000259" key="5">
    <source>
        <dbReference type="PROSITE" id="PS51296"/>
    </source>
</evidence>
<evidence type="ECO:0000256" key="4">
    <source>
        <dbReference type="ARBA" id="ARBA00023014"/>
    </source>
</evidence>
<dbReference type="Pfam" id="PF00355">
    <property type="entry name" value="Rieske"/>
    <property type="match status" value="1"/>
</dbReference>